<evidence type="ECO:0000313" key="10">
    <source>
        <dbReference type="EMBL" id="ODN02629.1"/>
    </source>
</evidence>
<evidence type="ECO:0000259" key="9">
    <source>
        <dbReference type="PROSITE" id="PS50259"/>
    </source>
</evidence>
<feature type="region of interest" description="Disordered" evidence="6">
    <location>
        <begin position="88"/>
        <end position="119"/>
    </location>
</feature>
<keyword evidence="4 7" id="KW-0472">Membrane</keyword>
<keyword evidence="3 7" id="KW-1133">Transmembrane helix</keyword>
<gene>
    <name evidence="10" type="ORF">Ocin01_04056</name>
</gene>
<feature type="chain" id="PRO_5008905334" evidence="8">
    <location>
        <begin position="45"/>
        <end position="743"/>
    </location>
</feature>
<feature type="transmembrane region" description="Helical" evidence="7">
    <location>
        <begin position="617"/>
        <end position="640"/>
    </location>
</feature>
<feature type="signal peptide" evidence="8">
    <location>
        <begin position="1"/>
        <end position="44"/>
    </location>
</feature>
<protein>
    <submittedName>
        <fullName evidence="10">Putative metabotropic glutamate receptor mgl-1</fullName>
    </submittedName>
</protein>
<evidence type="ECO:0000256" key="8">
    <source>
        <dbReference type="SAM" id="SignalP"/>
    </source>
</evidence>
<feature type="domain" description="G-protein coupled receptors family 3 profile" evidence="9">
    <location>
        <begin position="470"/>
        <end position="667"/>
    </location>
</feature>
<dbReference type="EMBL" id="LJIJ01000103">
    <property type="protein sequence ID" value="ODN02629.1"/>
    <property type="molecule type" value="Genomic_DNA"/>
</dbReference>
<evidence type="ECO:0000256" key="3">
    <source>
        <dbReference type="ARBA" id="ARBA00022989"/>
    </source>
</evidence>
<feature type="transmembrane region" description="Helical" evidence="7">
    <location>
        <begin position="468"/>
        <end position="490"/>
    </location>
</feature>
<organism evidence="10 11">
    <name type="scientific">Orchesella cincta</name>
    <name type="common">Springtail</name>
    <name type="synonym">Podura cincta</name>
    <dbReference type="NCBI Taxonomy" id="48709"/>
    <lineage>
        <taxon>Eukaryota</taxon>
        <taxon>Metazoa</taxon>
        <taxon>Ecdysozoa</taxon>
        <taxon>Arthropoda</taxon>
        <taxon>Hexapoda</taxon>
        <taxon>Collembola</taxon>
        <taxon>Entomobryomorpha</taxon>
        <taxon>Entomobryoidea</taxon>
        <taxon>Orchesellidae</taxon>
        <taxon>Orchesellinae</taxon>
        <taxon>Orchesella</taxon>
    </lineage>
</organism>
<dbReference type="Proteomes" id="UP000094527">
    <property type="component" value="Unassembled WGS sequence"/>
</dbReference>
<name>A0A1D2NBJ9_ORCCI</name>
<evidence type="ECO:0000256" key="4">
    <source>
        <dbReference type="ARBA" id="ARBA00023136"/>
    </source>
</evidence>
<feature type="compositionally biased region" description="Low complexity" evidence="6">
    <location>
        <begin position="153"/>
        <end position="165"/>
    </location>
</feature>
<comment type="caution">
    <text evidence="10">The sequence shown here is derived from an EMBL/GenBank/DDBJ whole genome shotgun (WGS) entry which is preliminary data.</text>
</comment>
<comment type="subcellular location">
    <subcellularLocation>
        <location evidence="1">Membrane</location>
        <topology evidence="1">Multi-pass membrane protein</topology>
    </subcellularLocation>
</comment>
<dbReference type="InterPro" id="IPR050726">
    <property type="entry name" value="mGluR"/>
</dbReference>
<reference evidence="10 11" key="1">
    <citation type="journal article" date="2016" name="Genome Biol. Evol.">
        <title>Gene Family Evolution Reflects Adaptation to Soil Environmental Stressors in the Genome of the Collembolan Orchesella cincta.</title>
        <authorList>
            <person name="Faddeeva-Vakhrusheva A."/>
            <person name="Derks M.F."/>
            <person name="Anvar S.Y."/>
            <person name="Agamennone V."/>
            <person name="Suring W."/>
            <person name="Smit S."/>
            <person name="van Straalen N.M."/>
            <person name="Roelofs D."/>
        </authorList>
    </citation>
    <scope>NUCLEOTIDE SEQUENCE [LARGE SCALE GENOMIC DNA]</scope>
    <source>
        <tissue evidence="10">Mixed pool</tissue>
    </source>
</reference>
<evidence type="ECO:0000256" key="1">
    <source>
        <dbReference type="ARBA" id="ARBA00004141"/>
    </source>
</evidence>
<dbReference type="PROSITE" id="PS50259">
    <property type="entry name" value="G_PROTEIN_RECEP_F3_4"/>
    <property type="match status" value="1"/>
</dbReference>
<feature type="region of interest" description="Disordered" evidence="6">
    <location>
        <begin position="360"/>
        <end position="389"/>
    </location>
</feature>
<evidence type="ECO:0000256" key="5">
    <source>
        <dbReference type="ARBA" id="ARBA00023180"/>
    </source>
</evidence>
<feature type="transmembrane region" description="Helical" evidence="7">
    <location>
        <begin position="502"/>
        <end position="525"/>
    </location>
</feature>
<keyword evidence="11" id="KW-1185">Reference proteome</keyword>
<feature type="transmembrane region" description="Helical" evidence="7">
    <location>
        <begin position="537"/>
        <end position="562"/>
    </location>
</feature>
<evidence type="ECO:0000313" key="11">
    <source>
        <dbReference type="Proteomes" id="UP000094527"/>
    </source>
</evidence>
<feature type="region of interest" description="Disordered" evidence="6">
    <location>
        <begin position="301"/>
        <end position="337"/>
    </location>
</feature>
<feature type="transmembrane region" description="Helical" evidence="7">
    <location>
        <begin position="582"/>
        <end position="605"/>
    </location>
</feature>
<dbReference type="AlphaFoldDB" id="A0A1D2NBJ9"/>
<keyword evidence="8" id="KW-0732">Signal</keyword>
<keyword evidence="5" id="KW-0325">Glycoprotein</keyword>
<evidence type="ECO:0000256" key="2">
    <source>
        <dbReference type="ARBA" id="ARBA00022692"/>
    </source>
</evidence>
<feature type="region of interest" description="Disordered" evidence="6">
    <location>
        <begin position="131"/>
        <end position="168"/>
    </location>
</feature>
<feature type="compositionally biased region" description="Basic and acidic residues" evidence="6">
    <location>
        <begin position="109"/>
        <end position="119"/>
    </location>
</feature>
<dbReference type="OrthoDB" id="9880600at2759"/>
<feature type="transmembrane region" description="Helical" evidence="7">
    <location>
        <begin position="646"/>
        <end position="666"/>
    </location>
</feature>
<evidence type="ECO:0000256" key="6">
    <source>
        <dbReference type="SAM" id="MobiDB-lite"/>
    </source>
</evidence>
<evidence type="ECO:0000256" key="7">
    <source>
        <dbReference type="SAM" id="Phobius"/>
    </source>
</evidence>
<sequence>MTSHIYCNHCDHGLKSLPFRRFQFFTSSTVVLLLFLLSASPSSVQPYKAGHVEQIPGSILRNNGGASSSQTSKSLMLMKLASSRTRGTKPLVYETSKPGYYDPTSQSVESREESHQEHDAHAAFVRFPTISSPFSHSSEERQLKGNGKGHKSSGGATSPSSSLLAQEEPSSLFISDDEYYTTGSDATMSSIDIDRYSQETDLYEKQTATSDASKSSLRDEVYVDYDEDGSLYTQLKSDSSLSIDDTNHNHETDPVLLKNINSGSSSSTLQPSKFISIEDNISTGRSFSGGATSKQQYLALDDGDDDVGLGSEHHPSVSSGGLEDTSETYSSAGDPQTFHDDLFHTTGTITAIVDKDDHLHQDLTGSSSTGKEQRVKSDSNGSSVPVAKGEVKKAESDKIWSINSHFGRDELIESEEEQEYYGMTIGGFLKRELWTIPLFVLAALNMMLIILFEVYVLCRARGQSRRHLFLGQMLLFGLFLCSFLALMFAVHPSIIGCFVGRLGVGITYSLIFSVLMVKCVFLLSLDTGVYLPTSYQGILLFFSVAVQVAIDTQWVIIYPPFLQTVESGRSILLQCGTSFVQLLYSLSYVGFLVIMVGFLAGRAAYKGVVENYRESVYILITAVVTVPVALSWTVAGWMLQGRHQDACVSFGLVAHSLTTFLIMFMPKGRQLASLDKEGVCFEDQEDQCSGYSPSFFHFKPSTKNYKTALWGDGNLYTTLEPTVSTINPNVFFHRNDFHSGMIY</sequence>
<dbReference type="InterPro" id="IPR017978">
    <property type="entry name" value="GPCR_3_C"/>
</dbReference>
<dbReference type="PANTHER" id="PTHR24060">
    <property type="entry name" value="METABOTROPIC GLUTAMATE RECEPTOR"/>
    <property type="match status" value="1"/>
</dbReference>
<keyword evidence="2 7" id="KW-0812">Transmembrane</keyword>
<keyword evidence="10" id="KW-0675">Receptor</keyword>
<feature type="transmembrane region" description="Helical" evidence="7">
    <location>
        <begin position="433"/>
        <end position="456"/>
    </location>
</feature>
<dbReference type="GO" id="GO:0004930">
    <property type="term" value="F:G protein-coupled receptor activity"/>
    <property type="evidence" value="ECO:0007669"/>
    <property type="project" value="InterPro"/>
</dbReference>
<proteinExistence type="predicted"/>
<dbReference type="STRING" id="48709.A0A1D2NBJ9"/>
<dbReference type="CDD" id="cd13953">
    <property type="entry name" value="7tm_classC_mGluR-like"/>
    <property type="match status" value="1"/>
</dbReference>
<accession>A0A1D2NBJ9</accession>
<dbReference type="GO" id="GO:0016020">
    <property type="term" value="C:membrane"/>
    <property type="evidence" value="ECO:0007669"/>
    <property type="project" value="UniProtKB-SubCell"/>
</dbReference>
<dbReference type="Pfam" id="PF00003">
    <property type="entry name" value="7tm_3"/>
    <property type="match status" value="1"/>
</dbReference>